<sequence length="110" mass="11916">MLYKFKSRATSDLIMLEPVGRRVLEIIGKSPDAPQGIITAEQIPAAIAALQKAVQEEESGQVAPPAAAEAGADPAQEAQEPSERVWLRQRVAPFIEMLQTSAAHGREVVW</sequence>
<organism evidence="2 3">
    <name type="scientific">Comamonas flocculans</name>
    <dbReference type="NCBI Taxonomy" id="2597701"/>
    <lineage>
        <taxon>Bacteria</taxon>
        <taxon>Pseudomonadati</taxon>
        <taxon>Pseudomonadota</taxon>
        <taxon>Betaproteobacteria</taxon>
        <taxon>Burkholderiales</taxon>
        <taxon>Comamonadaceae</taxon>
        <taxon>Comamonas</taxon>
    </lineage>
</organism>
<dbReference type="KEGG" id="cof:FOZ74_06135"/>
<proteinExistence type="predicted"/>
<name>A0A5B8RV70_9BURK</name>
<evidence type="ECO:0000313" key="2">
    <source>
        <dbReference type="EMBL" id="QEA12642.1"/>
    </source>
</evidence>
<dbReference type="Proteomes" id="UP000321199">
    <property type="component" value="Chromosome"/>
</dbReference>
<dbReference type="AlphaFoldDB" id="A0A5B8RV70"/>
<gene>
    <name evidence="2" type="ORF">FOZ74_06135</name>
</gene>
<evidence type="ECO:0000313" key="3">
    <source>
        <dbReference type="Proteomes" id="UP000321199"/>
    </source>
</evidence>
<accession>A0A5B8RV70</accession>
<reference evidence="2 3" key="1">
    <citation type="submission" date="2019-07" db="EMBL/GenBank/DDBJ databases">
        <title>Complete genome sequence of Comamonas sp. NLF 7-7 isolated from livestock.</title>
        <authorList>
            <person name="Kim D.H."/>
            <person name="Kim J.G."/>
        </authorList>
    </citation>
    <scope>NUCLEOTIDE SEQUENCE [LARGE SCALE GENOMIC DNA]</scope>
    <source>
        <strain evidence="2 3">NLF 7-7</strain>
    </source>
</reference>
<feature type="compositionally biased region" description="Low complexity" evidence="1">
    <location>
        <begin position="61"/>
        <end position="79"/>
    </location>
</feature>
<dbReference type="OrthoDB" id="5296629at2"/>
<evidence type="ECO:0000256" key="1">
    <source>
        <dbReference type="SAM" id="MobiDB-lite"/>
    </source>
</evidence>
<protein>
    <submittedName>
        <fullName evidence="2">DUF1840 domain-containing protein</fullName>
    </submittedName>
</protein>
<dbReference type="EMBL" id="CP042344">
    <property type="protein sequence ID" value="QEA12642.1"/>
    <property type="molecule type" value="Genomic_DNA"/>
</dbReference>
<dbReference type="Pfam" id="PF08895">
    <property type="entry name" value="DUF1840"/>
    <property type="match status" value="1"/>
</dbReference>
<dbReference type="InterPro" id="IPR014991">
    <property type="entry name" value="DUF1840"/>
</dbReference>
<feature type="region of interest" description="Disordered" evidence="1">
    <location>
        <begin position="54"/>
        <end position="83"/>
    </location>
</feature>
<dbReference type="RefSeq" id="WP_146912237.1">
    <property type="nucleotide sequence ID" value="NZ_CP042344.1"/>
</dbReference>
<keyword evidence="3" id="KW-1185">Reference proteome</keyword>